<dbReference type="SUPFAM" id="SSF51735">
    <property type="entry name" value="NAD(P)-binding Rossmann-fold domains"/>
    <property type="match status" value="1"/>
</dbReference>
<dbReference type="PANTHER" id="PTHR42687">
    <property type="entry name" value="L-THREONINE 3-DEHYDROGENASE"/>
    <property type="match status" value="1"/>
</dbReference>
<dbReference type="AlphaFoldDB" id="A0A9W8AKZ2"/>
<dbReference type="Gene3D" id="3.40.50.720">
    <property type="entry name" value="NAD(P)-binding Rossmann-like Domain"/>
    <property type="match status" value="1"/>
</dbReference>
<dbReference type="OrthoDB" id="331544at2759"/>
<gene>
    <name evidence="2" type="ORF">IWQ62_004779</name>
</gene>
<evidence type="ECO:0000313" key="2">
    <source>
        <dbReference type="EMBL" id="KAJ1959017.1"/>
    </source>
</evidence>
<evidence type="ECO:0000313" key="3">
    <source>
        <dbReference type="Proteomes" id="UP001150925"/>
    </source>
</evidence>
<evidence type="ECO:0000256" key="1">
    <source>
        <dbReference type="ARBA" id="ARBA00007637"/>
    </source>
</evidence>
<sequence>MAGGGTTDYAIDIFHQAVQFGRYTCFLRPDTMLPMMYITDCINGTVQFLETPDQALTQRVYNITADSFSPAQLAAAIRQKYDPSFDMTYSPDTRQDIADTWPATLDDSLARRDWGWKHTLGTAGIVDAMWQGVAQQYQLATASTQAATSTP</sequence>
<comment type="caution">
    <text evidence="2">The sequence shown here is derived from an EMBL/GenBank/DDBJ whole genome shotgun (WGS) entry which is preliminary data.</text>
</comment>
<accession>A0A9W8AKZ2</accession>
<dbReference type="EMBL" id="JANBPY010001703">
    <property type="protein sequence ID" value="KAJ1959017.1"/>
    <property type="molecule type" value="Genomic_DNA"/>
</dbReference>
<proteinExistence type="inferred from homology"/>
<dbReference type="InterPro" id="IPR036291">
    <property type="entry name" value="NAD(P)-bd_dom_sf"/>
</dbReference>
<dbReference type="Proteomes" id="UP001150925">
    <property type="component" value="Unassembled WGS sequence"/>
</dbReference>
<reference evidence="2" key="1">
    <citation type="submission" date="2022-07" db="EMBL/GenBank/DDBJ databases">
        <title>Phylogenomic reconstructions and comparative analyses of Kickxellomycotina fungi.</title>
        <authorList>
            <person name="Reynolds N.K."/>
            <person name="Stajich J.E."/>
            <person name="Barry K."/>
            <person name="Grigoriev I.V."/>
            <person name="Crous P."/>
            <person name="Smith M.E."/>
        </authorList>
    </citation>
    <scope>NUCLEOTIDE SEQUENCE</scope>
    <source>
        <strain evidence="2">RSA 1196</strain>
    </source>
</reference>
<organism evidence="2 3">
    <name type="scientific">Dispira parvispora</name>
    <dbReference type="NCBI Taxonomy" id="1520584"/>
    <lineage>
        <taxon>Eukaryota</taxon>
        <taxon>Fungi</taxon>
        <taxon>Fungi incertae sedis</taxon>
        <taxon>Zoopagomycota</taxon>
        <taxon>Kickxellomycotina</taxon>
        <taxon>Dimargaritomycetes</taxon>
        <taxon>Dimargaritales</taxon>
        <taxon>Dimargaritaceae</taxon>
        <taxon>Dispira</taxon>
    </lineage>
</organism>
<protein>
    <submittedName>
        <fullName evidence="2">Uncharacterized protein</fullName>
    </submittedName>
</protein>
<name>A0A9W8AKZ2_9FUNG</name>
<dbReference type="PANTHER" id="PTHR42687:SF1">
    <property type="entry name" value="L-THREONINE 3-DEHYDROGENASE, MITOCHONDRIAL"/>
    <property type="match status" value="1"/>
</dbReference>
<keyword evidence="3" id="KW-1185">Reference proteome</keyword>
<comment type="similarity">
    <text evidence="1">Belongs to the NAD(P)-dependent epimerase/dehydratase family.</text>
</comment>
<dbReference type="GO" id="GO:0006567">
    <property type="term" value="P:L-threonine catabolic process"/>
    <property type="evidence" value="ECO:0007669"/>
    <property type="project" value="TreeGrafter"/>
</dbReference>
<dbReference type="InterPro" id="IPR051225">
    <property type="entry name" value="NAD(P)_epim/dehydratase"/>
</dbReference>
<dbReference type="GO" id="GO:0008743">
    <property type="term" value="F:L-threonine 3-dehydrogenase activity"/>
    <property type="evidence" value="ECO:0007669"/>
    <property type="project" value="TreeGrafter"/>
</dbReference>